<evidence type="ECO:0000313" key="1">
    <source>
        <dbReference type="EMBL" id="MFL9832887.1"/>
    </source>
</evidence>
<name>A0ABW8XZ78_9FLAO</name>
<protein>
    <recommendedName>
        <fullName evidence="3">RadC-like JAB domain-containing protein</fullName>
    </recommendedName>
</protein>
<organism evidence="1 2">
    <name type="scientific">Chryseobacterium terrae</name>
    <dbReference type="NCBI Taxonomy" id="3163299"/>
    <lineage>
        <taxon>Bacteria</taxon>
        <taxon>Pseudomonadati</taxon>
        <taxon>Bacteroidota</taxon>
        <taxon>Flavobacteriia</taxon>
        <taxon>Flavobacteriales</taxon>
        <taxon>Weeksellaceae</taxon>
        <taxon>Chryseobacterium group</taxon>
        <taxon>Chryseobacterium</taxon>
    </lineage>
</organism>
<keyword evidence="2" id="KW-1185">Reference proteome</keyword>
<evidence type="ECO:0008006" key="3">
    <source>
        <dbReference type="Google" id="ProtNLM"/>
    </source>
</evidence>
<dbReference type="RefSeq" id="WP_408087189.1">
    <property type="nucleotide sequence ID" value="NZ_JBELPY010000001.1"/>
</dbReference>
<dbReference type="Proteomes" id="UP001629058">
    <property type="component" value="Unassembled WGS sequence"/>
</dbReference>
<sequence>MKFSIKVLLLKKTEKRHPKIATKEILPILAHDSETKTIAVDIIFAPKSMAKILLIETDDYLIVYVKL</sequence>
<proteinExistence type="predicted"/>
<reference evidence="1 2" key="1">
    <citation type="submission" date="2024-06" db="EMBL/GenBank/DDBJ databases">
        <authorList>
            <person name="Kaempfer P."/>
            <person name="Viver T."/>
        </authorList>
    </citation>
    <scope>NUCLEOTIDE SEQUENCE [LARGE SCALE GENOMIC DNA]</scope>
    <source>
        <strain evidence="1 2">ST-37</strain>
    </source>
</reference>
<evidence type="ECO:0000313" key="2">
    <source>
        <dbReference type="Proteomes" id="UP001629058"/>
    </source>
</evidence>
<accession>A0ABW8XZ78</accession>
<comment type="caution">
    <text evidence="1">The sequence shown here is derived from an EMBL/GenBank/DDBJ whole genome shotgun (WGS) entry which is preliminary data.</text>
</comment>
<gene>
    <name evidence="1" type="ORF">ABS765_02455</name>
</gene>
<dbReference type="EMBL" id="JBELPY010000001">
    <property type="protein sequence ID" value="MFL9832887.1"/>
    <property type="molecule type" value="Genomic_DNA"/>
</dbReference>